<feature type="domain" description="Gram-positive cocci surface proteins LPxTG" evidence="7">
    <location>
        <begin position="487"/>
        <end position="521"/>
    </location>
</feature>
<dbReference type="RefSeq" id="WP_162797759.1">
    <property type="nucleotide sequence ID" value="NZ_CP022601.1"/>
</dbReference>
<feature type="compositionally biased region" description="Basic and acidic residues" evidence="5">
    <location>
        <begin position="404"/>
        <end position="432"/>
    </location>
</feature>
<keyword evidence="6" id="KW-0812">Transmembrane</keyword>
<evidence type="ECO:0000313" key="8">
    <source>
        <dbReference type="EMBL" id="AXJ12726.1"/>
    </source>
</evidence>
<proteinExistence type="predicted"/>
<feature type="transmembrane region" description="Helical" evidence="6">
    <location>
        <begin position="497"/>
        <end position="515"/>
    </location>
</feature>
<evidence type="ECO:0000259" key="7">
    <source>
        <dbReference type="PROSITE" id="PS50847"/>
    </source>
</evidence>
<dbReference type="InterPro" id="IPR019931">
    <property type="entry name" value="LPXTG_anchor"/>
</dbReference>
<feature type="compositionally biased region" description="Polar residues" evidence="5">
    <location>
        <begin position="433"/>
        <end position="462"/>
    </location>
</feature>
<evidence type="ECO:0000256" key="2">
    <source>
        <dbReference type="ARBA" id="ARBA00022525"/>
    </source>
</evidence>
<evidence type="ECO:0000256" key="1">
    <source>
        <dbReference type="ARBA" id="ARBA00022512"/>
    </source>
</evidence>
<keyword evidence="6" id="KW-1133">Transmembrane helix</keyword>
<accession>A0A345VJ24</accession>
<reference evidence="8 9" key="1">
    <citation type="submission" date="2017-07" db="EMBL/GenBank/DDBJ databases">
        <title>Streptococcus pluranimalium as cause of bovine abortion.</title>
        <authorList>
            <person name="Rodriguez Campos S."/>
            <person name="Gobeli Brawand S."/>
            <person name="Brodard I."/>
            <person name="Rychener L."/>
            <person name="Perreten V."/>
        </authorList>
    </citation>
    <scope>NUCLEOTIDE SEQUENCE [LARGE SCALE GENOMIC DNA]</scope>
    <source>
        <strain evidence="8 9">14A0014</strain>
    </source>
</reference>
<protein>
    <recommendedName>
        <fullName evidence="7">Gram-positive cocci surface proteins LPxTG domain-containing protein</fullName>
    </recommendedName>
</protein>
<evidence type="ECO:0000313" key="9">
    <source>
        <dbReference type="Proteomes" id="UP000255411"/>
    </source>
</evidence>
<organism evidence="8 9">
    <name type="scientific">Streptococcus pluranimalium</name>
    <dbReference type="NCBI Taxonomy" id="82348"/>
    <lineage>
        <taxon>Bacteria</taxon>
        <taxon>Bacillati</taxon>
        <taxon>Bacillota</taxon>
        <taxon>Bacilli</taxon>
        <taxon>Lactobacillales</taxon>
        <taxon>Streptococcaceae</taxon>
        <taxon>Streptococcus</taxon>
    </lineage>
</organism>
<dbReference type="Proteomes" id="UP000255411">
    <property type="component" value="Chromosome"/>
</dbReference>
<feature type="region of interest" description="Disordered" evidence="5">
    <location>
        <begin position="400"/>
        <end position="493"/>
    </location>
</feature>
<evidence type="ECO:0000256" key="6">
    <source>
        <dbReference type="SAM" id="Phobius"/>
    </source>
</evidence>
<gene>
    <name evidence="8" type="ORF">Sp14A_08030</name>
</gene>
<evidence type="ECO:0000256" key="4">
    <source>
        <dbReference type="ARBA" id="ARBA00023088"/>
    </source>
</evidence>
<name>A0A345VJ24_9STRE</name>
<keyword evidence="4" id="KW-0572">Peptidoglycan-anchor</keyword>
<feature type="compositionally biased region" description="Basic and acidic residues" evidence="5">
    <location>
        <begin position="463"/>
        <end position="474"/>
    </location>
</feature>
<dbReference type="EMBL" id="CP022601">
    <property type="protein sequence ID" value="AXJ12726.1"/>
    <property type="molecule type" value="Genomic_DNA"/>
</dbReference>
<keyword evidence="6" id="KW-0472">Membrane</keyword>
<feature type="compositionally biased region" description="Polar residues" evidence="5">
    <location>
        <begin position="475"/>
        <end position="493"/>
    </location>
</feature>
<keyword evidence="3" id="KW-0732">Signal</keyword>
<evidence type="ECO:0000256" key="3">
    <source>
        <dbReference type="ARBA" id="ARBA00022729"/>
    </source>
</evidence>
<dbReference type="NCBIfam" id="TIGR01167">
    <property type="entry name" value="LPXTG_anchor"/>
    <property type="match status" value="1"/>
</dbReference>
<keyword evidence="2" id="KW-0964">Secreted</keyword>
<dbReference type="Pfam" id="PF00746">
    <property type="entry name" value="Gram_pos_anchor"/>
    <property type="match status" value="1"/>
</dbReference>
<dbReference type="AlphaFoldDB" id="A0A345VJ24"/>
<keyword evidence="1" id="KW-0134">Cell wall</keyword>
<dbReference type="PROSITE" id="PS50847">
    <property type="entry name" value="GRAM_POS_ANCHORING"/>
    <property type="match status" value="1"/>
</dbReference>
<sequence>MKGKSHSLISLFTIASLSTTILVQPMSLVKAEEATGDAITQPIQGFMFTVTVLGENGKTLAGQKVMLYDITSGRVEYASGISDSSGKVIFNNLPLNHNFSVSINGIIQGYTVRSGEAGGQMASSFTIPGQGTGAPTYTTKPITITVVNQDGEVLANREVSLKDRNGNLIDSKRSDSMGNIVFTDKLLEGTFYNYYLNGSKIGEVIPGQSRYVYEDTSNAVKSGFTFIATILAEDGLTLSGKKVVLRDITDGPNGPTISATSNSDGQAIFEELSLSRNYSVTVDGVVKGHTIRTSEAGSVMRASFFADGKGEKEPTYSKDSVTVVVLNENAEPISGQKVVLRNTLGQEMGNGISDNEGKVIFSQGLHDGTFYKISVNELENISEAMPGNERSIYLTSEQMISSDDSAKPEAPKVDEKNSEKADKVKKEAEKTSVSKQPEPSAVDKQSTSKETPTSSGEGQSISKETKTSKVDSKNSQKPLSQVSTKALPSTGEQSNNFMAWLGSACLALIAMIFLTKKKLQK</sequence>
<evidence type="ECO:0000256" key="5">
    <source>
        <dbReference type="SAM" id="MobiDB-lite"/>
    </source>
</evidence>